<dbReference type="Proteomes" id="UP000053558">
    <property type="component" value="Unassembled WGS sequence"/>
</dbReference>
<evidence type="ECO:0000256" key="6">
    <source>
        <dbReference type="PROSITE-ProRule" id="PRU00283"/>
    </source>
</evidence>
<feature type="region of interest" description="Disordered" evidence="8">
    <location>
        <begin position="1617"/>
        <end position="1636"/>
    </location>
</feature>
<dbReference type="InterPro" id="IPR019821">
    <property type="entry name" value="Kinesin_motor_CS"/>
</dbReference>
<dbReference type="GO" id="GO:0005737">
    <property type="term" value="C:cytoplasm"/>
    <property type="evidence" value="ECO:0007669"/>
    <property type="project" value="UniProtKB-SubCell"/>
</dbReference>
<feature type="region of interest" description="Disordered" evidence="8">
    <location>
        <begin position="1101"/>
        <end position="1124"/>
    </location>
</feature>
<accession>A0A5M3N1Q2</accession>
<feature type="region of interest" description="Disordered" evidence="8">
    <location>
        <begin position="772"/>
        <end position="835"/>
    </location>
</feature>
<feature type="region of interest" description="Disordered" evidence="8">
    <location>
        <begin position="264"/>
        <end position="348"/>
    </location>
</feature>
<dbReference type="GO" id="GO:0007052">
    <property type="term" value="P:mitotic spindle organization"/>
    <property type="evidence" value="ECO:0007669"/>
    <property type="project" value="TreeGrafter"/>
</dbReference>
<comment type="caution">
    <text evidence="10">The sequence shown here is derived from an EMBL/GenBank/DDBJ whole genome shotgun (WGS) entry which is preliminary data.</text>
</comment>
<dbReference type="GO" id="GO:0003777">
    <property type="term" value="F:microtubule motor activity"/>
    <property type="evidence" value="ECO:0007669"/>
    <property type="project" value="InterPro"/>
</dbReference>
<sequence>MAPPPSSTATTSVQVALRIRPTTSADTASIPARFQRTVIHAAGPTNVSVDASSAPSTATGAATAVSSTSASGPGGKKQVFAFDQVLSPSATQHDIFQSTARPLINRFLEGFNCTILAYGQTSSGKTFTMTGIDLDQNPNDPSNGMGIIPRAVSTIFSEAKRRRDEKAGNWNYNIKGSFVELYNEDLIDLLASDASGGKKEVQIREGKDGSIIWGGLREVNVKSSGEVMGLIRQGTAIRRTNETDMNAQSSRSHAIFSLTLTQKKFVGSGPPPRSSSPLPPTGRSPSRLARPGSMMVSSPNGRVSSPTFGRPSTPSSFSSGLARPSGGLRPASSLGVRSDSKQANDDEEGDWVTVVSKFHFVDLAGSERLKRTAAAGERIKEGISINSGLLALGNVISALGDPARAKSHTATHVPYRDSKLTRLLQDSLGGNAHTLMIACVSPTEWNVGETVNTLKYANRARNIKNRAVVNEKEEGWEDVEWLQNTVTRLRKELKGIKSGDVIEATATAPSSGPSLIVREPSDNGVSKKMLAQMTELQNNYESLREKYSSRTEELARLRRELGEHHRSDSQGATGGTAKYEEIVGPVIEEYEKTINTMEAELGLNRAALRMTNTLVEEKEEELAQMAERHSATELYLEELRSRLAKLTEREASTEAYVRDLEEKVKSYDENSTSSNSSLVDLKRELARYKDAEAHSTTYIADLEAKLARSDESVVSLQQKVEQLESECDRRRSEAEALEERLARLDEDSVAWRSELEQRERKVKELEQRMEEWERKKKEANEDRERLNGINSEVEQARRSLEGTQKVNGSRRRRPSASGATTPTSSEPEPDRDADGSIVDQLSALQQTHAATLADLSGVTAKYRDALREISDLAAQLQEAKLANPTIPESPFSEKTLETPPFRRRLTSPKTPVEISENAGRRLFFRQATSAESLHARSLSQSQSLSQELSSARSRKSSANSNSNGNGNGNGSLHSHSASTSSSVSGSPSMPHHRPNLSISLAGLMNGGGPQAGPEQRSHSSMEKEIMRLQEVLREREAEITGLEASVREKDRALSLKAAAPVVETIPETPAAEAQADNVSHLSPATMARFKAVRRSMQLHGIGPGELHEVNGKQEAESEESEEDVDKSLERLNELMLSMAQKESQHKEQVDKLESELAQVRRSHDTLTTLSRDQTLNMSNELEGLRSKHEDTTLQLEQARAKETELLESIEKAKAEYAAAVEALKGEHAEALNSKGEEVDALMAKLKEENESAVTSLRAELSEASSALEKARQEHEEAFGKLQKEHEEALERRSREAKELLESTVKEHTAALEKASAEHAEALRAKDEQISTDISRLEEEYYNALTKLRTDHGEATQKQAAESAAALERLREDHAAALRMAERARDASVSESQSTRDAALTALQEEHAAAVARKEAEAAEDVERLRAEHAKVLAGREEDYRVRRENLKKEHGQQLAILREESEDKAEKMGAEIAKLAEEAKAEKARAEEEHGAAVQALKEQQAVVLQEVAKGHEDEVAKLTGEHEAALKSAAAKADEERMGLLASHAEEISRLNGEHEAALAEAQAALAAAQDELQAAGIKSDEERAALLASHEEEMTKLKTTHETALAEVQASLAAARDEHSSAGSNFEEERTSLVASHSEEIAKLKAEHESVIAEVQATLIATQDQHQTDLETSRETSERHFTEEQEHLTSTIAELEKQHSQERETLRKGHDLLAEELAKYKAEAEDERAKNERLLAEMKDASSMSERELVEKHAAELKAAHDERDALAQEVESHKAANHEFLDAKVAHERTLTEMEHALADANAQKGAFASEVEALRAELERTRTEQAQLVEEASKRESLVGELEKHRSVLAEAQENLQKAKDEKDNVQAEKMKQEELVRDLQAQLQRASVVPDGVPAVQSQGQGPSPTSRAFSRVSGANKLPPPTPPPSVPPPPAPTAPPPVHKADSQFSISTQSSSIVSPSVSKESSSGQYETPATSVASITLPGGQTVAMSDAKAIAAKIDDQGKYIAEQEVMIKTLNKQLSHCESDLAAHMDLVGTLETSLGDSEKNLKKVRLQTSELARERDSLHHQVETLRGELENSRKEVENARRSIAEEKHSYEARLDEERRAKERARAQLDSRMEEVQKRKSKFACL</sequence>
<feature type="coiled-coil region" evidence="7">
    <location>
        <begin position="526"/>
        <end position="560"/>
    </location>
</feature>
<evidence type="ECO:0000256" key="1">
    <source>
        <dbReference type="ARBA" id="ARBA00004496"/>
    </source>
</evidence>
<keyword evidence="5 7" id="KW-0175">Coiled coil</keyword>
<dbReference type="InterPro" id="IPR027640">
    <property type="entry name" value="Kinesin-like_fam"/>
</dbReference>
<dbReference type="PRINTS" id="PR00380">
    <property type="entry name" value="KINESINHEAVY"/>
</dbReference>
<dbReference type="Gene3D" id="3.40.850.10">
    <property type="entry name" value="Kinesin motor domain"/>
    <property type="match status" value="1"/>
</dbReference>
<dbReference type="GO" id="GO:0005875">
    <property type="term" value="C:microtubule associated complex"/>
    <property type="evidence" value="ECO:0007669"/>
    <property type="project" value="TreeGrafter"/>
</dbReference>
<evidence type="ECO:0000256" key="2">
    <source>
        <dbReference type="ARBA" id="ARBA00022490"/>
    </source>
</evidence>
<feature type="compositionally biased region" description="Low complexity" evidence="8">
    <location>
        <begin position="815"/>
        <end position="826"/>
    </location>
</feature>
<evidence type="ECO:0000259" key="9">
    <source>
        <dbReference type="PROSITE" id="PS50067"/>
    </source>
</evidence>
<feature type="region of interest" description="Disordered" evidence="8">
    <location>
        <begin position="1857"/>
        <end position="1876"/>
    </location>
</feature>
<feature type="compositionally biased region" description="Basic and acidic residues" evidence="8">
    <location>
        <begin position="1105"/>
        <end position="1115"/>
    </location>
</feature>
<feature type="region of interest" description="Disordered" evidence="8">
    <location>
        <begin position="881"/>
        <end position="914"/>
    </location>
</feature>
<keyword evidence="2" id="KW-0963">Cytoplasm</keyword>
<evidence type="ECO:0000256" key="3">
    <source>
        <dbReference type="ARBA" id="ARBA00022741"/>
    </source>
</evidence>
<protein>
    <submittedName>
        <fullName evidence="10">Kinesin-domain-containing protein</fullName>
    </submittedName>
</protein>
<dbReference type="InterPro" id="IPR001752">
    <property type="entry name" value="Kinesin_motor_dom"/>
</dbReference>
<dbReference type="PROSITE" id="PS50067">
    <property type="entry name" value="KINESIN_MOTOR_2"/>
    <property type="match status" value="1"/>
</dbReference>
<evidence type="ECO:0000256" key="8">
    <source>
        <dbReference type="SAM" id="MobiDB-lite"/>
    </source>
</evidence>
<comment type="subcellular location">
    <subcellularLocation>
        <location evidence="1">Cytoplasm</location>
    </subcellularLocation>
</comment>
<feature type="coiled-coil region" evidence="7">
    <location>
        <begin position="1542"/>
        <end position="1609"/>
    </location>
</feature>
<feature type="compositionally biased region" description="Low complexity" evidence="8">
    <location>
        <begin position="935"/>
        <end position="989"/>
    </location>
</feature>
<proteinExistence type="inferred from homology"/>
<reference evidence="11" key="1">
    <citation type="journal article" date="2012" name="Science">
        <title>The Paleozoic origin of enzymatic lignin decomposition reconstructed from 31 fungal genomes.</title>
        <authorList>
            <person name="Floudas D."/>
            <person name="Binder M."/>
            <person name="Riley R."/>
            <person name="Barry K."/>
            <person name="Blanchette R.A."/>
            <person name="Henrissat B."/>
            <person name="Martinez A.T."/>
            <person name="Otillar R."/>
            <person name="Spatafora J.W."/>
            <person name="Yadav J.S."/>
            <person name="Aerts A."/>
            <person name="Benoit I."/>
            <person name="Boyd A."/>
            <person name="Carlson A."/>
            <person name="Copeland A."/>
            <person name="Coutinho P.M."/>
            <person name="de Vries R.P."/>
            <person name="Ferreira P."/>
            <person name="Findley K."/>
            <person name="Foster B."/>
            <person name="Gaskell J."/>
            <person name="Glotzer D."/>
            <person name="Gorecki P."/>
            <person name="Heitman J."/>
            <person name="Hesse C."/>
            <person name="Hori C."/>
            <person name="Igarashi K."/>
            <person name="Jurgens J.A."/>
            <person name="Kallen N."/>
            <person name="Kersten P."/>
            <person name="Kohler A."/>
            <person name="Kuees U."/>
            <person name="Kumar T.K.A."/>
            <person name="Kuo A."/>
            <person name="LaButti K."/>
            <person name="Larrondo L.F."/>
            <person name="Lindquist E."/>
            <person name="Ling A."/>
            <person name="Lombard V."/>
            <person name="Lucas S."/>
            <person name="Lundell T."/>
            <person name="Martin R."/>
            <person name="McLaughlin D.J."/>
            <person name="Morgenstern I."/>
            <person name="Morin E."/>
            <person name="Murat C."/>
            <person name="Nagy L.G."/>
            <person name="Nolan M."/>
            <person name="Ohm R.A."/>
            <person name="Patyshakuliyeva A."/>
            <person name="Rokas A."/>
            <person name="Ruiz-Duenas F.J."/>
            <person name="Sabat G."/>
            <person name="Salamov A."/>
            <person name="Samejima M."/>
            <person name="Schmutz J."/>
            <person name="Slot J.C."/>
            <person name="St John F."/>
            <person name="Stenlid J."/>
            <person name="Sun H."/>
            <person name="Sun S."/>
            <person name="Syed K."/>
            <person name="Tsang A."/>
            <person name="Wiebenga A."/>
            <person name="Young D."/>
            <person name="Pisabarro A."/>
            <person name="Eastwood D.C."/>
            <person name="Martin F."/>
            <person name="Cullen D."/>
            <person name="Grigoriev I.V."/>
            <person name="Hibbett D.S."/>
        </authorList>
    </citation>
    <scope>NUCLEOTIDE SEQUENCE [LARGE SCALE GENOMIC DNA]</scope>
    <source>
        <strain evidence="11">RWD-64-598 SS2</strain>
    </source>
</reference>
<feature type="compositionally biased region" description="Polar residues" evidence="8">
    <location>
        <begin position="295"/>
        <end position="319"/>
    </location>
</feature>
<keyword evidence="3 6" id="KW-0547">Nucleotide-binding</keyword>
<feature type="domain" description="Kinesin motor" evidence="9">
    <location>
        <begin position="12"/>
        <end position="463"/>
    </location>
</feature>
<dbReference type="SMART" id="SM00129">
    <property type="entry name" value="KISc"/>
    <property type="match status" value="1"/>
</dbReference>
<feature type="region of interest" description="Disordered" evidence="8">
    <location>
        <begin position="934"/>
        <end position="1021"/>
    </location>
</feature>
<dbReference type="GeneID" id="19211802"/>
<dbReference type="SUPFAM" id="SSF52540">
    <property type="entry name" value="P-loop containing nucleoside triphosphate hydrolases"/>
    <property type="match status" value="1"/>
</dbReference>
<evidence type="ECO:0000256" key="4">
    <source>
        <dbReference type="ARBA" id="ARBA00022840"/>
    </source>
</evidence>
<dbReference type="Pfam" id="PF00225">
    <property type="entry name" value="Kinesin"/>
    <property type="match status" value="2"/>
</dbReference>
<dbReference type="GO" id="GO:0051231">
    <property type="term" value="P:spindle elongation"/>
    <property type="evidence" value="ECO:0007669"/>
    <property type="project" value="TreeGrafter"/>
</dbReference>
<dbReference type="GO" id="GO:0005524">
    <property type="term" value="F:ATP binding"/>
    <property type="evidence" value="ECO:0007669"/>
    <property type="project" value="UniProtKB-UniRule"/>
</dbReference>
<feature type="compositionally biased region" description="Polar residues" evidence="8">
    <location>
        <begin position="1901"/>
        <end position="1914"/>
    </location>
</feature>
<organism evidence="10 11">
    <name type="scientific">Coniophora puteana (strain RWD-64-598)</name>
    <name type="common">Brown rot fungus</name>
    <dbReference type="NCBI Taxonomy" id="741705"/>
    <lineage>
        <taxon>Eukaryota</taxon>
        <taxon>Fungi</taxon>
        <taxon>Dikarya</taxon>
        <taxon>Basidiomycota</taxon>
        <taxon>Agaricomycotina</taxon>
        <taxon>Agaricomycetes</taxon>
        <taxon>Agaricomycetidae</taxon>
        <taxon>Boletales</taxon>
        <taxon>Coniophorineae</taxon>
        <taxon>Coniophoraceae</taxon>
        <taxon>Coniophora</taxon>
    </lineage>
</organism>
<evidence type="ECO:0000256" key="5">
    <source>
        <dbReference type="ARBA" id="ARBA00023054"/>
    </source>
</evidence>
<feature type="compositionally biased region" description="Basic and acidic residues" evidence="8">
    <location>
        <begin position="772"/>
        <end position="786"/>
    </location>
</feature>
<name>A0A5M3N1Q2_CONPW</name>
<feature type="coiled-coil region" evidence="7">
    <location>
        <begin position="1363"/>
        <end position="1427"/>
    </location>
</feature>
<dbReference type="RefSeq" id="XP_007764517.1">
    <property type="nucleotide sequence ID" value="XM_007766327.1"/>
</dbReference>
<dbReference type="PANTHER" id="PTHR47969:SF15">
    <property type="entry name" value="CHROMOSOME-ASSOCIATED KINESIN KIF4A-RELATED"/>
    <property type="match status" value="1"/>
</dbReference>
<feature type="compositionally biased region" description="Pro residues" evidence="8">
    <location>
        <begin position="269"/>
        <end position="282"/>
    </location>
</feature>
<dbReference type="GO" id="GO:0007018">
    <property type="term" value="P:microtubule-based movement"/>
    <property type="evidence" value="ECO:0007669"/>
    <property type="project" value="InterPro"/>
</dbReference>
<evidence type="ECO:0000313" key="11">
    <source>
        <dbReference type="Proteomes" id="UP000053558"/>
    </source>
</evidence>
<dbReference type="GO" id="GO:0008017">
    <property type="term" value="F:microtubule binding"/>
    <property type="evidence" value="ECO:0007669"/>
    <property type="project" value="InterPro"/>
</dbReference>
<dbReference type="EMBL" id="JH711574">
    <property type="protein sequence ID" value="EIW84835.1"/>
    <property type="molecule type" value="Genomic_DNA"/>
</dbReference>
<feature type="coiled-coil region" evidence="7">
    <location>
        <begin position="2068"/>
        <end position="2131"/>
    </location>
</feature>
<feature type="compositionally biased region" description="Pro residues" evidence="8">
    <location>
        <begin position="1924"/>
        <end position="1945"/>
    </location>
</feature>
<comment type="similarity">
    <text evidence="6">Belongs to the TRAFAC class myosin-kinesin ATPase superfamily. Kinesin family.</text>
</comment>
<feature type="region of interest" description="Disordered" evidence="8">
    <location>
        <begin position="1261"/>
        <end position="1295"/>
    </location>
</feature>
<dbReference type="OrthoDB" id="3176171at2759"/>
<dbReference type="KEGG" id="cput:CONPUDRAFT_97193"/>
<feature type="region of interest" description="Disordered" evidence="8">
    <location>
        <begin position="1897"/>
        <end position="1976"/>
    </location>
</feature>
<dbReference type="InterPro" id="IPR027417">
    <property type="entry name" value="P-loop_NTPase"/>
</dbReference>
<keyword evidence="4 6" id="KW-0067">ATP-binding</keyword>
<keyword evidence="6" id="KW-0505">Motor protein</keyword>
<dbReference type="Gene3D" id="1.10.287.1490">
    <property type="match status" value="1"/>
</dbReference>
<dbReference type="OMA" id="YEQHETL"/>
<dbReference type="InterPro" id="IPR036961">
    <property type="entry name" value="Kinesin_motor_dom_sf"/>
</dbReference>
<feature type="binding site" evidence="6">
    <location>
        <begin position="119"/>
        <end position="126"/>
    </location>
    <ligand>
        <name>ATP</name>
        <dbReference type="ChEBI" id="CHEBI:30616"/>
    </ligand>
</feature>
<dbReference type="PROSITE" id="PS00411">
    <property type="entry name" value="KINESIN_MOTOR_1"/>
    <property type="match status" value="1"/>
</dbReference>
<dbReference type="PANTHER" id="PTHR47969">
    <property type="entry name" value="CHROMOSOME-ASSOCIATED KINESIN KIF4A-RELATED"/>
    <property type="match status" value="1"/>
</dbReference>
<feature type="compositionally biased region" description="Basic and acidic residues" evidence="8">
    <location>
        <begin position="1861"/>
        <end position="1876"/>
    </location>
</feature>
<evidence type="ECO:0000256" key="7">
    <source>
        <dbReference type="SAM" id="Coils"/>
    </source>
</evidence>
<feature type="compositionally biased region" description="Low complexity" evidence="8">
    <location>
        <begin position="1950"/>
        <end position="1972"/>
    </location>
</feature>
<feature type="compositionally biased region" description="Basic and acidic residues" evidence="8">
    <location>
        <begin position="1268"/>
        <end position="1295"/>
    </location>
</feature>
<evidence type="ECO:0000313" key="10">
    <source>
        <dbReference type="EMBL" id="EIW84835.1"/>
    </source>
</evidence>
<gene>
    <name evidence="10" type="ORF">CONPUDRAFT_97193</name>
</gene>
<keyword evidence="11" id="KW-1185">Reference proteome</keyword>
<feature type="coiled-coil region" evidence="7">
    <location>
        <begin position="1458"/>
        <end position="1496"/>
    </location>
</feature>
<feature type="coiled-coil region" evidence="7">
    <location>
        <begin position="608"/>
        <end position="663"/>
    </location>
</feature>